<dbReference type="OrthoDB" id="102511at2759"/>
<dbReference type="Proteomes" id="UP000435112">
    <property type="component" value="Unassembled WGS sequence"/>
</dbReference>
<accession>A0A6A3J8A9</accession>
<dbReference type="GO" id="GO:0006405">
    <property type="term" value="P:RNA export from nucleus"/>
    <property type="evidence" value="ECO:0007669"/>
    <property type="project" value="TreeGrafter"/>
</dbReference>
<dbReference type="PANTHER" id="PTHR31431">
    <property type="entry name" value="NUCLEOPORIN NUP188 HOMOLOG"/>
    <property type="match status" value="1"/>
</dbReference>
<evidence type="ECO:0000313" key="2">
    <source>
        <dbReference type="EMBL" id="KAE8990840.1"/>
    </source>
</evidence>
<evidence type="ECO:0000256" key="1">
    <source>
        <dbReference type="SAM" id="Coils"/>
    </source>
</evidence>
<proteinExistence type="predicted"/>
<protein>
    <submittedName>
        <fullName evidence="2">Uncharacterized protein</fullName>
    </submittedName>
</protein>
<name>A0A6A3J8A9_9STRA</name>
<dbReference type="InterPro" id="IPR044840">
    <property type="entry name" value="Nup188"/>
</dbReference>
<comment type="caution">
    <text evidence="2">The sequence shown here is derived from an EMBL/GenBank/DDBJ whole genome shotgun (WGS) entry which is preliminary data.</text>
</comment>
<sequence>MARATAETPRSAAHVLSWLRRCRHEELQVERVLDSVRSATGVVPLGGRVGGSDGATPPATPRNSALTLFEAGKDADGGEESTTEQSDEKLWDLLLSSCQLPSSGGQQELRNALETLQDAKDAKRLNVERLQVKFFAARRDFFAVCIELLREALLDEMHGRQFYQPPRFTGVGAAERKAVVAWELQFLKEEALLRELLLLTLVASREKATLESAHVGLPVAQESARRLTQVGVLVALRLLHTSGAVQDHAALQQSTTTFFLTDLCGLDAVPSPVPGVLLLAWATLLGRQYRETAGFNSQSEEMKELEAMLQQTLVAAEKQHSFHYLNALLRSLVFGTDYEDSHNVGRQPFLQPLSLHAKTLWALPNVAASSGIAGGNATQTQPHINPDSSSIYQHVVAAFLNEMLASLRYMENLEGAQQLHLWLNSFCLFSQMQA</sequence>
<keyword evidence="1" id="KW-0175">Coiled coil</keyword>
<dbReference type="GO" id="GO:0006606">
    <property type="term" value="P:protein import into nucleus"/>
    <property type="evidence" value="ECO:0007669"/>
    <property type="project" value="TreeGrafter"/>
</dbReference>
<evidence type="ECO:0000313" key="3">
    <source>
        <dbReference type="Proteomes" id="UP000435112"/>
    </source>
</evidence>
<gene>
    <name evidence="2" type="ORF">PR002_g21040</name>
</gene>
<dbReference type="GO" id="GO:0017056">
    <property type="term" value="F:structural constituent of nuclear pore"/>
    <property type="evidence" value="ECO:0007669"/>
    <property type="project" value="InterPro"/>
</dbReference>
<dbReference type="GO" id="GO:0044611">
    <property type="term" value="C:nuclear pore inner ring"/>
    <property type="evidence" value="ECO:0007669"/>
    <property type="project" value="TreeGrafter"/>
</dbReference>
<organism evidence="2 3">
    <name type="scientific">Phytophthora rubi</name>
    <dbReference type="NCBI Taxonomy" id="129364"/>
    <lineage>
        <taxon>Eukaryota</taxon>
        <taxon>Sar</taxon>
        <taxon>Stramenopiles</taxon>
        <taxon>Oomycota</taxon>
        <taxon>Peronosporomycetes</taxon>
        <taxon>Peronosporales</taxon>
        <taxon>Peronosporaceae</taxon>
        <taxon>Phytophthora</taxon>
    </lineage>
</organism>
<feature type="coiled-coil region" evidence="1">
    <location>
        <begin position="106"/>
        <end position="133"/>
    </location>
</feature>
<dbReference type="AlphaFoldDB" id="A0A6A3J8A9"/>
<dbReference type="PANTHER" id="PTHR31431:SF1">
    <property type="entry name" value="NUCLEOPORIN NUP188"/>
    <property type="match status" value="1"/>
</dbReference>
<reference evidence="2 3" key="1">
    <citation type="submission" date="2018-09" db="EMBL/GenBank/DDBJ databases">
        <title>Genomic investigation of the strawberry pathogen Phytophthora fragariae indicates pathogenicity is determined by transcriptional variation in three key races.</title>
        <authorList>
            <person name="Adams T.M."/>
            <person name="Armitage A.D."/>
            <person name="Sobczyk M.K."/>
            <person name="Bates H.J."/>
            <person name="Dunwell J.M."/>
            <person name="Nellist C.F."/>
            <person name="Harrison R.J."/>
        </authorList>
    </citation>
    <scope>NUCLEOTIDE SEQUENCE [LARGE SCALE GENOMIC DNA]</scope>
    <source>
        <strain evidence="2 3">SCRP324</strain>
    </source>
</reference>
<dbReference type="EMBL" id="QXFU01002074">
    <property type="protein sequence ID" value="KAE8990840.1"/>
    <property type="molecule type" value="Genomic_DNA"/>
</dbReference>